<dbReference type="GO" id="GO:0016887">
    <property type="term" value="F:ATP hydrolysis activity"/>
    <property type="evidence" value="ECO:0007669"/>
    <property type="project" value="InterPro"/>
</dbReference>
<dbReference type="PROSITE" id="PS50893">
    <property type="entry name" value="ABC_TRANSPORTER_2"/>
    <property type="match status" value="2"/>
</dbReference>
<dbReference type="OrthoDB" id="6500128at2759"/>
<feature type="domain" description="ABC transporter" evidence="12">
    <location>
        <begin position="592"/>
        <end position="819"/>
    </location>
</feature>
<evidence type="ECO:0000259" key="13">
    <source>
        <dbReference type="PROSITE" id="PS50929"/>
    </source>
</evidence>
<dbReference type="GO" id="GO:0005524">
    <property type="term" value="F:ATP binding"/>
    <property type="evidence" value="ECO:0007669"/>
    <property type="project" value="UniProtKB-KW"/>
</dbReference>
<feature type="transmembrane region" description="Helical" evidence="11">
    <location>
        <begin position="269"/>
        <end position="291"/>
    </location>
</feature>
<dbReference type="SUPFAM" id="SSF90123">
    <property type="entry name" value="ABC transporter transmembrane region"/>
    <property type="match status" value="2"/>
</dbReference>
<evidence type="ECO:0000256" key="9">
    <source>
        <dbReference type="ARBA" id="ARBA00023136"/>
    </source>
</evidence>
<keyword evidence="6" id="KW-0547">Nucleotide-binding</keyword>
<evidence type="ECO:0000256" key="6">
    <source>
        <dbReference type="ARBA" id="ARBA00022741"/>
    </source>
</evidence>
<dbReference type="Pfam" id="PF00005">
    <property type="entry name" value="ABC_tran"/>
    <property type="match status" value="2"/>
</dbReference>
<dbReference type="FunFam" id="1.20.1560.10:FF:000055">
    <property type="entry name" value="ABC multidrug transporter (Eurofung)"/>
    <property type="match status" value="1"/>
</dbReference>
<feature type="transmembrane region" description="Helical" evidence="11">
    <location>
        <begin position="32"/>
        <end position="50"/>
    </location>
</feature>
<evidence type="ECO:0000256" key="1">
    <source>
        <dbReference type="ARBA" id="ARBA00004651"/>
    </source>
</evidence>
<dbReference type="Pfam" id="PF00664">
    <property type="entry name" value="ABC_membrane"/>
    <property type="match status" value="1"/>
</dbReference>
<dbReference type="CDD" id="cd18580">
    <property type="entry name" value="ABC_6TM_ABCC_D2"/>
    <property type="match status" value="1"/>
</dbReference>
<evidence type="ECO:0000256" key="8">
    <source>
        <dbReference type="ARBA" id="ARBA00022989"/>
    </source>
</evidence>
<keyword evidence="3" id="KW-0813">Transport</keyword>
<evidence type="ECO:0000313" key="14">
    <source>
        <dbReference type="EMBL" id="KAB8076963.1"/>
    </source>
</evidence>
<evidence type="ECO:0000256" key="2">
    <source>
        <dbReference type="ARBA" id="ARBA00009726"/>
    </source>
</evidence>
<dbReference type="InterPro" id="IPR003593">
    <property type="entry name" value="AAA+_ATPase"/>
</dbReference>
<dbReference type="InterPro" id="IPR003439">
    <property type="entry name" value="ABC_transporter-like_ATP-bd"/>
</dbReference>
<dbReference type="GO" id="GO:0005886">
    <property type="term" value="C:plasma membrane"/>
    <property type="evidence" value="ECO:0007669"/>
    <property type="project" value="UniProtKB-SubCell"/>
</dbReference>
<proteinExistence type="inferred from homology"/>
<dbReference type="InterPro" id="IPR044746">
    <property type="entry name" value="ABCC_6TM_D1"/>
</dbReference>
<feature type="transmembrane region" description="Helical" evidence="11">
    <location>
        <begin position="311"/>
        <end position="330"/>
    </location>
</feature>
<dbReference type="SMART" id="SM00382">
    <property type="entry name" value="AAA"/>
    <property type="match status" value="2"/>
</dbReference>
<dbReference type="InterPro" id="IPR036640">
    <property type="entry name" value="ABC1_TM_sf"/>
</dbReference>
<dbReference type="InterPro" id="IPR017871">
    <property type="entry name" value="ABC_transporter-like_CS"/>
</dbReference>
<dbReference type="PROSITE" id="PS00211">
    <property type="entry name" value="ABC_TRANSPORTER_1"/>
    <property type="match status" value="1"/>
</dbReference>
<feature type="transmembrane region" description="Helical" evidence="11">
    <location>
        <begin position="1010"/>
        <end position="1030"/>
    </location>
</feature>
<keyword evidence="5 11" id="KW-0812">Transmembrane</keyword>
<dbReference type="GO" id="GO:0140359">
    <property type="term" value="F:ABC-type transporter activity"/>
    <property type="evidence" value="ECO:0007669"/>
    <property type="project" value="InterPro"/>
</dbReference>
<keyword evidence="14" id="KW-0378">Hydrolase</keyword>
<accession>A0A5N5X890</accession>
<feature type="transmembrane region" description="Helical" evidence="11">
    <location>
        <begin position="405"/>
        <end position="425"/>
    </location>
</feature>
<feature type="transmembrane region" description="Helical" evidence="11">
    <location>
        <begin position="70"/>
        <end position="90"/>
    </location>
</feature>
<comment type="similarity">
    <text evidence="2">Belongs to the ABC transporter superfamily. ABCC family. Conjugate transporter (TC 3.A.1.208) subfamily.</text>
</comment>
<evidence type="ECO:0000256" key="3">
    <source>
        <dbReference type="ARBA" id="ARBA00022448"/>
    </source>
</evidence>
<dbReference type="InterPro" id="IPR027417">
    <property type="entry name" value="P-loop_NTPase"/>
</dbReference>
<dbReference type="PROSITE" id="PS50929">
    <property type="entry name" value="ABC_TM1F"/>
    <property type="match status" value="2"/>
</dbReference>
<comment type="subcellular location">
    <subcellularLocation>
        <location evidence="1">Cell membrane</location>
        <topology evidence="1">Multi-pass membrane protein</topology>
    </subcellularLocation>
</comment>
<reference evidence="14 15" key="1">
    <citation type="submission" date="2019-04" db="EMBL/GenBank/DDBJ databases">
        <title>Friends and foes A comparative genomics study of 23 Aspergillus species from section Flavi.</title>
        <authorList>
            <consortium name="DOE Joint Genome Institute"/>
            <person name="Kjaerbolling I."/>
            <person name="Vesth T."/>
            <person name="Frisvad J.C."/>
            <person name="Nybo J.L."/>
            <person name="Theobald S."/>
            <person name="Kildgaard S."/>
            <person name="Isbrandt T."/>
            <person name="Kuo A."/>
            <person name="Sato A."/>
            <person name="Lyhne E.K."/>
            <person name="Kogle M.E."/>
            <person name="Wiebenga A."/>
            <person name="Kun R.S."/>
            <person name="Lubbers R.J."/>
            <person name="Makela M.R."/>
            <person name="Barry K."/>
            <person name="Chovatia M."/>
            <person name="Clum A."/>
            <person name="Daum C."/>
            <person name="Haridas S."/>
            <person name="He G."/>
            <person name="LaButti K."/>
            <person name="Lipzen A."/>
            <person name="Mondo S."/>
            <person name="Riley R."/>
            <person name="Salamov A."/>
            <person name="Simmons B.A."/>
            <person name="Magnuson J.K."/>
            <person name="Henrissat B."/>
            <person name="Mortensen U.H."/>
            <person name="Larsen T.O."/>
            <person name="Devries R.P."/>
            <person name="Grigoriev I.V."/>
            <person name="Machida M."/>
            <person name="Baker S.E."/>
            <person name="Andersen M.R."/>
        </authorList>
    </citation>
    <scope>NUCLEOTIDE SEQUENCE [LARGE SCALE GENOMIC DNA]</scope>
    <source>
        <strain evidence="14 15">CBS 151.66</strain>
    </source>
</reference>
<gene>
    <name evidence="14" type="ORF">BDV29DRAFT_189060</name>
</gene>
<dbReference type="InterPro" id="IPR050173">
    <property type="entry name" value="ABC_transporter_C-like"/>
</dbReference>
<feature type="domain" description="ABC transporter" evidence="12">
    <location>
        <begin position="1190"/>
        <end position="1419"/>
    </location>
</feature>
<dbReference type="Gene3D" id="1.20.1560.10">
    <property type="entry name" value="ABC transporter type 1, transmembrane domain"/>
    <property type="match status" value="2"/>
</dbReference>
<dbReference type="PANTHER" id="PTHR24223">
    <property type="entry name" value="ATP-BINDING CASSETTE SUB-FAMILY C"/>
    <property type="match status" value="1"/>
</dbReference>
<dbReference type="CDD" id="cd03244">
    <property type="entry name" value="ABCC_MRP_domain2"/>
    <property type="match status" value="1"/>
</dbReference>
<protein>
    <submittedName>
        <fullName evidence="14">P-loop containing nucleoside triphosphate hydrolase protein</fullName>
    </submittedName>
</protein>
<dbReference type="CDD" id="cd18579">
    <property type="entry name" value="ABC_6TM_ABCC_D1"/>
    <property type="match status" value="1"/>
</dbReference>
<dbReference type="Gene3D" id="3.40.50.300">
    <property type="entry name" value="P-loop containing nucleotide triphosphate hydrolases"/>
    <property type="match status" value="2"/>
</dbReference>
<dbReference type="PANTHER" id="PTHR24223:SF269">
    <property type="entry name" value="ABC MULTIDRUG TRANSPORTER (EUROFUNG)-RELATED"/>
    <property type="match status" value="1"/>
</dbReference>
<keyword evidence="15" id="KW-1185">Reference proteome</keyword>
<dbReference type="SUPFAM" id="SSF52540">
    <property type="entry name" value="P-loop containing nucleoside triphosphate hydrolases"/>
    <property type="match status" value="2"/>
</dbReference>
<evidence type="ECO:0000259" key="12">
    <source>
        <dbReference type="PROSITE" id="PS50893"/>
    </source>
</evidence>
<evidence type="ECO:0000256" key="11">
    <source>
        <dbReference type="SAM" id="Phobius"/>
    </source>
</evidence>
<keyword evidence="8 11" id="KW-1133">Transmembrane helix</keyword>
<evidence type="ECO:0000256" key="7">
    <source>
        <dbReference type="ARBA" id="ARBA00022840"/>
    </source>
</evidence>
<dbReference type="FunFam" id="3.40.50.300:FF:000838">
    <property type="entry name" value="ABC multidrug transporter (Eurofung)"/>
    <property type="match status" value="1"/>
</dbReference>
<feature type="transmembrane region" description="Helical" evidence="11">
    <location>
        <begin position="906"/>
        <end position="932"/>
    </location>
</feature>
<feature type="domain" description="ABC transmembrane type-1" evidence="13">
    <location>
        <begin position="887"/>
        <end position="1151"/>
    </location>
</feature>
<sequence>MDVCQSHADNVFGPIVIGCREQFDFTLLFEQLVFSIIPTICVLPATGYCIAKSLRHGRKTERGGHRPLKVIKLLAFLGLIATQLALVILWSGPHSHSTTVSVAASALSLAACLMLATLSWLAHDRLVKPSALLNGYLALGSLLDLAQARTLWLRRDESLIPAVFSAGVACKASALVFEMAEKRKILKPPYQNWPPEVLAGIFNRAVFWWLNPLLLNGSRTILGLADLFDLDQALTSESLWPRFQHINEHSGQKQWPLVLRAMCTLWRPLFGIVVPRLLLIGFKICQPVLIARAVTLLSEPSSQKSNNTGRALIGATALIYTGIALTSAAYQHRTYRLITMVRGGLVGLIYDASFRLSANATDKSAAVTLVNTDIDRIAAGFAAFDNLWAGPIELAIALYLLSRYIGLFCFAPALLILIVICGSIATSRYSAAAQKSWVDAVEHRVATTASILGRIKGIKMMGLSGVVQSQLHDLRAIELQASTRFRILLSLTMIMAHLPRIAIPVLTLLIYILATRDRTGIYLDPAFAFTTISLCSFVRPDFAAAVGCFDRIQRYLDYCNAPKPEALPCNDTDEKRYPWNRPLGTEEVLVEINGADLAYHCGSEPSLRNITLTLRAHTWTALVGPVGSGKSTLLLGILNELSLVKGSFHRQPSLQVAYCAQDAWLPRMSIQDIIVGYSDMDRTWYETVLAACLLQQDIRQLPNGDETVVGSRGGSLSGGQKQRLSLARALYSRKPLLLLDDVLSGLDQVTEKAMLENVCGVNGLCRRAGMTVVLATHTVRHAQQADQVIWLAPDGIIRQQRALKELYLCQGRDSPEPDKDTKVSTHRVETPSRMYHSAEDQSDGISNDRSRQTGDIRLYSYYFRAMGWDATVGVLVCDSALAFVLKLPSLMIKWWSNAEQQHPGAYTDLFAGVFGSLNMVCLMLIVIMTYLLLHIGLPRSSINLHAILLRTVMGSPFWFFVATDSGQVLNRFSQDMSLIAMELPLYLHITLFDAVTCIVETGLILSTSKWAALACPGVLVILYLLQKFYLRTSRQLRLLDLEAKSPLYSHIIETLEGLVTARAFKWQTYMIAQNQKYLDESQRPFYLLYSIQRWLNLVLDLVVAALATIIMALATQLPGTSAGALGLSLVNILSFSENLASLIRSWTELETSLGAVSRVRSFESNTPSEYLPPEKLSSLDQWPSQGEVILQDISVSYRPGSPAVLEHISLRISPGEKVGICGRTGSGKSSFILALLRLAEIEQGDIILDGIPISSVPREVIRRAIATIPQEPSIIPGTVRLNMDPFKEHPDDALVQALEEVGIWEMFLTQKGLDTDLQTSPLSRGEEQLLCLARALVRQCRIVILDEVTASVDVATEARMIEVMRRRLIDCTVIAIAHRLHTIRQFDRIVVLDQGRMVECGTPEELLRQPSSYFRRVWDNQSRTFSP</sequence>
<feature type="compositionally biased region" description="Basic and acidic residues" evidence="10">
    <location>
        <begin position="813"/>
        <end position="830"/>
    </location>
</feature>
<dbReference type="FunFam" id="1.20.1560.10:FF:000066">
    <property type="entry name" value="ABC multidrug transporter (Eurofung)"/>
    <property type="match status" value="1"/>
</dbReference>
<dbReference type="InterPro" id="IPR011527">
    <property type="entry name" value="ABC1_TM_dom"/>
</dbReference>
<feature type="transmembrane region" description="Helical" evidence="11">
    <location>
        <begin position="1094"/>
        <end position="1114"/>
    </location>
</feature>
<evidence type="ECO:0000256" key="5">
    <source>
        <dbReference type="ARBA" id="ARBA00022692"/>
    </source>
</evidence>
<keyword evidence="7" id="KW-0067">ATP-binding</keyword>
<keyword evidence="4" id="KW-1003">Cell membrane</keyword>
<dbReference type="Proteomes" id="UP000326565">
    <property type="component" value="Unassembled WGS sequence"/>
</dbReference>
<organism evidence="14 15">
    <name type="scientific">Aspergillus leporis</name>
    <dbReference type="NCBI Taxonomy" id="41062"/>
    <lineage>
        <taxon>Eukaryota</taxon>
        <taxon>Fungi</taxon>
        <taxon>Dikarya</taxon>
        <taxon>Ascomycota</taxon>
        <taxon>Pezizomycotina</taxon>
        <taxon>Eurotiomycetes</taxon>
        <taxon>Eurotiomycetidae</taxon>
        <taxon>Eurotiales</taxon>
        <taxon>Aspergillaceae</taxon>
        <taxon>Aspergillus</taxon>
        <taxon>Aspergillus subgen. Circumdati</taxon>
    </lineage>
</organism>
<evidence type="ECO:0000256" key="10">
    <source>
        <dbReference type="SAM" id="MobiDB-lite"/>
    </source>
</evidence>
<name>A0A5N5X890_9EURO</name>
<evidence type="ECO:0000313" key="15">
    <source>
        <dbReference type="Proteomes" id="UP000326565"/>
    </source>
</evidence>
<feature type="transmembrane region" description="Helical" evidence="11">
    <location>
        <begin position="861"/>
        <end position="885"/>
    </location>
</feature>
<feature type="transmembrane region" description="Helical" evidence="11">
    <location>
        <begin position="944"/>
        <end position="962"/>
    </location>
</feature>
<evidence type="ECO:0000256" key="4">
    <source>
        <dbReference type="ARBA" id="ARBA00022475"/>
    </source>
</evidence>
<keyword evidence="9 11" id="KW-0472">Membrane</keyword>
<dbReference type="EMBL" id="ML732174">
    <property type="protein sequence ID" value="KAB8076963.1"/>
    <property type="molecule type" value="Genomic_DNA"/>
</dbReference>
<feature type="domain" description="ABC transmembrane type-1" evidence="13">
    <location>
        <begin position="277"/>
        <end position="554"/>
    </location>
</feature>
<dbReference type="InterPro" id="IPR044726">
    <property type="entry name" value="ABCC_6TM_D2"/>
</dbReference>
<feature type="region of interest" description="Disordered" evidence="10">
    <location>
        <begin position="812"/>
        <end position="849"/>
    </location>
</feature>
<feature type="transmembrane region" description="Helical" evidence="11">
    <location>
        <begin position="487"/>
        <end position="514"/>
    </location>
</feature>
<feature type="transmembrane region" description="Helical" evidence="11">
    <location>
        <begin position="102"/>
        <end position="121"/>
    </location>
</feature>